<evidence type="ECO:0000256" key="1">
    <source>
        <dbReference type="SAM" id="MobiDB-lite"/>
    </source>
</evidence>
<dbReference type="EMBL" id="LVVM01000214">
    <property type="protein sequence ID" value="OJA21302.1"/>
    <property type="molecule type" value="Genomic_DNA"/>
</dbReference>
<evidence type="ECO:0000313" key="3">
    <source>
        <dbReference type="Proteomes" id="UP000183567"/>
    </source>
</evidence>
<name>A0A1J8QHZ0_9AGAM</name>
<dbReference type="STRING" id="180088.A0A1J8QHZ0"/>
<dbReference type="OrthoDB" id="406833at2759"/>
<keyword evidence="3" id="KW-1185">Reference proteome</keyword>
<accession>A0A1J8QHZ0</accession>
<sequence length="39" mass="4695">MLASCKSKERPVDNDRYVRYAPDNPKKTRFHYDGERLTH</sequence>
<proteinExistence type="predicted"/>
<feature type="region of interest" description="Disordered" evidence="1">
    <location>
        <begin position="1"/>
        <end position="39"/>
    </location>
</feature>
<comment type="caution">
    <text evidence="2">The sequence shown here is derived from an EMBL/GenBank/DDBJ whole genome shotgun (WGS) entry which is preliminary data.</text>
</comment>
<gene>
    <name evidence="2" type="ORF">AZE42_10821</name>
</gene>
<protein>
    <submittedName>
        <fullName evidence="2">Uncharacterized protein</fullName>
    </submittedName>
</protein>
<evidence type="ECO:0000313" key="2">
    <source>
        <dbReference type="EMBL" id="OJA21302.1"/>
    </source>
</evidence>
<dbReference type="Proteomes" id="UP000183567">
    <property type="component" value="Unassembled WGS sequence"/>
</dbReference>
<organism evidence="2 3">
    <name type="scientific">Rhizopogon vesiculosus</name>
    <dbReference type="NCBI Taxonomy" id="180088"/>
    <lineage>
        <taxon>Eukaryota</taxon>
        <taxon>Fungi</taxon>
        <taxon>Dikarya</taxon>
        <taxon>Basidiomycota</taxon>
        <taxon>Agaricomycotina</taxon>
        <taxon>Agaricomycetes</taxon>
        <taxon>Agaricomycetidae</taxon>
        <taxon>Boletales</taxon>
        <taxon>Suillineae</taxon>
        <taxon>Rhizopogonaceae</taxon>
        <taxon>Rhizopogon</taxon>
    </lineage>
</organism>
<reference evidence="2 3" key="1">
    <citation type="submission" date="2016-03" db="EMBL/GenBank/DDBJ databases">
        <title>Comparative genomics of the ectomycorrhizal sister species Rhizopogon vinicolor and Rhizopogon vesiculosus (Basidiomycota: Boletales) reveals a divergence of the mating type B locus.</title>
        <authorList>
            <person name="Mujic A.B."/>
            <person name="Kuo A."/>
            <person name="Tritt A."/>
            <person name="Lipzen A."/>
            <person name="Chen C."/>
            <person name="Johnson J."/>
            <person name="Sharma A."/>
            <person name="Barry K."/>
            <person name="Grigoriev I.V."/>
            <person name="Spatafora J.W."/>
        </authorList>
    </citation>
    <scope>NUCLEOTIDE SEQUENCE [LARGE SCALE GENOMIC DNA]</scope>
    <source>
        <strain evidence="2 3">AM-OR11-056</strain>
    </source>
</reference>
<dbReference type="AlphaFoldDB" id="A0A1J8QHZ0"/>